<dbReference type="InterPro" id="IPR000792">
    <property type="entry name" value="Tscrpt_reg_LuxR_C"/>
</dbReference>
<dbReference type="SUPFAM" id="SSF46894">
    <property type="entry name" value="C-terminal effector domain of the bipartite response regulators"/>
    <property type="match status" value="1"/>
</dbReference>
<evidence type="ECO:0000313" key="3">
    <source>
        <dbReference type="EMBL" id="MFC7219630.1"/>
    </source>
</evidence>
<evidence type="ECO:0000259" key="1">
    <source>
        <dbReference type="SMART" id="SM00091"/>
    </source>
</evidence>
<feature type="domain" description="PAS" evidence="1">
    <location>
        <begin position="34"/>
        <end position="100"/>
    </location>
</feature>
<keyword evidence="4" id="KW-1185">Reference proteome</keyword>
<dbReference type="InterPro" id="IPR000014">
    <property type="entry name" value="PAS"/>
</dbReference>
<feature type="domain" description="HTH luxR-type" evidence="2">
    <location>
        <begin position="160"/>
        <end position="214"/>
    </location>
</feature>
<proteinExistence type="predicted"/>
<evidence type="ECO:0000259" key="2">
    <source>
        <dbReference type="SMART" id="SM00421"/>
    </source>
</evidence>
<gene>
    <name evidence="3" type="ORF">ACFQLX_15865</name>
</gene>
<dbReference type="RefSeq" id="WP_386415558.1">
    <property type="nucleotide sequence ID" value="NZ_JBHSZO010000023.1"/>
</dbReference>
<dbReference type="Pfam" id="PF00196">
    <property type="entry name" value="GerE"/>
    <property type="match status" value="1"/>
</dbReference>
<dbReference type="CDD" id="cd00130">
    <property type="entry name" value="PAS"/>
    <property type="match status" value="1"/>
</dbReference>
<dbReference type="EMBL" id="JBHSZO010000023">
    <property type="protein sequence ID" value="MFC7219630.1"/>
    <property type="molecule type" value="Genomic_DNA"/>
</dbReference>
<evidence type="ECO:0000313" key="4">
    <source>
        <dbReference type="Proteomes" id="UP001596413"/>
    </source>
</evidence>
<dbReference type="Gene3D" id="3.30.450.20">
    <property type="entry name" value="PAS domain"/>
    <property type="match status" value="1"/>
</dbReference>
<dbReference type="InterPro" id="IPR013656">
    <property type="entry name" value="PAS_4"/>
</dbReference>
<dbReference type="Gene3D" id="1.10.10.10">
    <property type="entry name" value="Winged helix-like DNA-binding domain superfamily/Winged helix DNA-binding domain"/>
    <property type="match status" value="1"/>
</dbReference>
<organism evidence="3 4">
    <name type="scientific">Streptomyces polyrhachis</name>
    <dbReference type="NCBI Taxonomy" id="1282885"/>
    <lineage>
        <taxon>Bacteria</taxon>
        <taxon>Bacillati</taxon>
        <taxon>Actinomycetota</taxon>
        <taxon>Actinomycetes</taxon>
        <taxon>Kitasatosporales</taxon>
        <taxon>Streptomycetaceae</taxon>
        <taxon>Streptomyces</taxon>
    </lineage>
</organism>
<dbReference type="Proteomes" id="UP001596413">
    <property type="component" value="Unassembled WGS sequence"/>
</dbReference>
<accession>A0ABW2GJJ5</accession>
<dbReference type="SUPFAM" id="SSF55785">
    <property type="entry name" value="PYP-like sensor domain (PAS domain)"/>
    <property type="match status" value="1"/>
</dbReference>
<dbReference type="InterPro" id="IPR016032">
    <property type="entry name" value="Sig_transdc_resp-reg_C-effctor"/>
</dbReference>
<dbReference type="InterPro" id="IPR035965">
    <property type="entry name" value="PAS-like_dom_sf"/>
</dbReference>
<protein>
    <submittedName>
        <fullName evidence="3">PAS domain-containing protein</fullName>
    </submittedName>
</protein>
<dbReference type="Pfam" id="PF08448">
    <property type="entry name" value="PAS_4"/>
    <property type="match status" value="1"/>
</dbReference>
<dbReference type="SMART" id="SM00091">
    <property type="entry name" value="PAS"/>
    <property type="match status" value="1"/>
</dbReference>
<comment type="caution">
    <text evidence="3">The sequence shown here is derived from an EMBL/GenBank/DDBJ whole genome shotgun (WGS) entry which is preliminary data.</text>
</comment>
<sequence length="236" mass="26260">MYAANSLAQFPLSAELQGLPTRSGSEISGREYGDVLLTLFERSGIGLAVLDPALRVRALNDVFTEHCGRSREFIRDRSFLEFLHLSVRQGILRHFERLVQGHHTPVACHSLAMRFEETGTPGKLAAFPVDDGDGKVRMLVVQFAPDREELPPVVREQRKLTALTARVLEGVAAGDSTVRLAAKLYLSRQGIEYHVSILLRQFKVPNRTALTAKAYSMGMFGIGCWPPKVLPEYVRS</sequence>
<dbReference type="InterPro" id="IPR036388">
    <property type="entry name" value="WH-like_DNA-bd_sf"/>
</dbReference>
<reference evidence="4" key="1">
    <citation type="journal article" date="2019" name="Int. J. Syst. Evol. Microbiol.">
        <title>The Global Catalogue of Microorganisms (GCM) 10K type strain sequencing project: providing services to taxonomists for standard genome sequencing and annotation.</title>
        <authorList>
            <consortium name="The Broad Institute Genomics Platform"/>
            <consortium name="The Broad Institute Genome Sequencing Center for Infectious Disease"/>
            <person name="Wu L."/>
            <person name="Ma J."/>
        </authorList>
    </citation>
    <scope>NUCLEOTIDE SEQUENCE [LARGE SCALE GENOMIC DNA]</scope>
    <source>
        <strain evidence="4">CGMCC 1.13681</strain>
    </source>
</reference>
<dbReference type="SMART" id="SM00421">
    <property type="entry name" value="HTH_LUXR"/>
    <property type="match status" value="1"/>
</dbReference>
<name>A0ABW2GJJ5_9ACTN</name>